<gene>
    <name evidence="2" type="ORF">C8E97_3962</name>
</gene>
<feature type="transmembrane region" description="Helical" evidence="1">
    <location>
        <begin position="100"/>
        <end position="120"/>
    </location>
</feature>
<sequence length="565" mass="56861">MEHPHGGLDAVVETSAWPVALRLTLLLATAFVAGVGVVRPLAPALPRRVVLSVAVASALSAALAVVSAVAMDVAVVGAVAHVVLVAAVPALLGRAGPARAVAVALAVLLVVETAAGRSGVEFVADTVYVAGAVTWFGLAVLALTVPAAEVASGLRPRQLALALGVALVGAGAVRLVASGVAFDRRLYGTWFGLALLAVVALPLAATLLGPARAYRYGTVGVVLAFVAWSGLAAVPRPDELPTPGVPVLAEKTLAGKRVPVLVAPHRPGRNLVHFPASAGDGIRVGAVPALPRAGAEGTWAEVDLPAGRSEIVLTSGSDTAVVDVDTGAGGGPRVDPECASAALGGLIAGRRDVLAACPSDRLSTVDEQALRKLVSFLVARGAGGITLAADSTPRGVDAARVVREEAAGAGVAIDAEPRPDNALVTVSGWESAHASLTAAGAHQAERAVYAHGVYLAPWLLTTPLATAVTTVSVPLRFDPREPLPIGYAVAVGNRFGGANPTPAGFEAWLGDRAVDDGVRIFAAAQVTAMPAGPDEAHGPGMPMNEELAGQWVPKTTVVPVSALLT</sequence>
<keyword evidence="3" id="KW-1185">Reference proteome</keyword>
<proteinExistence type="predicted"/>
<comment type="caution">
    <text evidence="2">The sequence shown here is derived from an EMBL/GenBank/DDBJ whole genome shotgun (WGS) entry which is preliminary data.</text>
</comment>
<name>A0A495W2D4_9PSEU</name>
<accession>A0A495W2D4</accession>
<feature type="transmembrane region" description="Helical" evidence="1">
    <location>
        <begin position="126"/>
        <end position="147"/>
    </location>
</feature>
<evidence type="ECO:0000313" key="3">
    <source>
        <dbReference type="Proteomes" id="UP000282084"/>
    </source>
</evidence>
<protein>
    <submittedName>
        <fullName evidence="2">Uncharacterized protein</fullName>
    </submittedName>
</protein>
<feature type="transmembrane region" description="Helical" evidence="1">
    <location>
        <begin position="188"/>
        <end position="209"/>
    </location>
</feature>
<feature type="transmembrane region" description="Helical" evidence="1">
    <location>
        <begin position="159"/>
        <end position="182"/>
    </location>
</feature>
<organism evidence="2 3">
    <name type="scientific">Saccharothrix australiensis</name>
    <dbReference type="NCBI Taxonomy" id="2072"/>
    <lineage>
        <taxon>Bacteria</taxon>
        <taxon>Bacillati</taxon>
        <taxon>Actinomycetota</taxon>
        <taxon>Actinomycetes</taxon>
        <taxon>Pseudonocardiales</taxon>
        <taxon>Pseudonocardiaceae</taxon>
        <taxon>Saccharothrix</taxon>
    </lineage>
</organism>
<keyword evidence="1" id="KW-0472">Membrane</keyword>
<evidence type="ECO:0000256" key="1">
    <source>
        <dbReference type="SAM" id="Phobius"/>
    </source>
</evidence>
<dbReference type="Proteomes" id="UP000282084">
    <property type="component" value="Unassembled WGS sequence"/>
</dbReference>
<evidence type="ECO:0000313" key="2">
    <source>
        <dbReference type="EMBL" id="RKT55300.1"/>
    </source>
</evidence>
<keyword evidence="1" id="KW-1133">Transmembrane helix</keyword>
<feature type="transmembrane region" description="Helical" evidence="1">
    <location>
        <begin position="216"/>
        <end position="234"/>
    </location>
</feature>
<dbReference type="EMBL" id="RBXO01000001">
    <property type="protein sequence ID" value="RKT55300.1"/>
    <property type="molecule type" value="Genomic_DNA"/>
</dbReference>
<feature type="transmembrane region" description="Helical" evidence="1">
    <location>
        <begin position="75"/>
        <end position="93"/>
    </location>
</feature>
<dbReference type="OrthoDB" id="3590217at2"/>
<feature type="transmembrane region" description="Helical" evidence="1">
    <location>
        <begin position="49"/>
        <end position="69"/>
    </location>
</feature>
<keyword evidence="1" id="KW-0812">Transmembrane</keyword>
<reference evidence="2 3" key="1">
    <citation type="submission" date="2018-10" db="EMBL/GenBank/DDBJ databases">
        <title>Sequencing the genomes of 1000 actinobacteria strains.</title>
        <authorList>
            <person name="Klenk H.-P."/>
        </authorList>
    </citation>
    <scope>NUCLEOTIDE SEQUENCE [LARGE SCALE GENOMIC DNA]</scope>
    <source>
        <strain evidence="2 3">DSM 43800</strain>
    </source>
</reference>
<dbReference type="RefSeq" id="WP_121007021.1">
    <property type="nucleotide sequence ID" value="NZ_RBXO01000001.1"/>
</dbReference>
<feature type="transmembrane region" description="Helical" evidence="1">
    <location>
        <begin position="20"/>
        <end position="42"/>
    </location>
</feature>
<dbReference type="AlphaFoldDB" id="A0A495W2D4"/>